<keyword evidence="3" id="KW-1185">Reference proteome</keyword>
<dbReference type="InterPro" id="IPR002560">
    <property type="entry name" value="Transposase_DDE"/>
</dbReference>
<dbReference type="Pfam" id="PF01610">
    <property type="entry name" value="DDE_Tnp_ISL3"/>
    <property type="match status" value="1"/>
</dbReference>
<dbReference type="Proteomes" id="UP001558481">
    <property type="component" value="Unassembled WGS sequence"/>
</dbReference>
<evidence type="ECO:0000313" key="2">
    <source>
        <dbReference type="EMBL" id="MEX3596140.1"/>
    </source>
</evidence>
<dbReference type="EMBL" id="JAYWLU010000036">
    <property type="protein sequence ID" value="MEX3596140.1"/>
    <property type="molecule type" value="Genomic_DNA"/>
</dbReference>
<gene>
    <name evidence="2" type="ORF">VVR66_15630</name>
</gene>
<organism evidence="2 3">
    <name type="scientific">Kocuria carniphila</name>
    <dbReference type="NCBI Taxonomy" id="262208"/>
    <lineage>
        <taxon>Bacteria</taxon>
        <taxon>Bacillati</taxon>
        <taxon>Actinomycetota</taxon>
        <taxon>Actinomycetes</taxon>
        <taxon>Micrococcales</taxon>
        <taxon>Micrococcaceae</taxon>
        <taxon>Kocuria</taxon>
    </lineage>
</organism>
<evidence type="ECO:0000259" key="1">
    <source>
        <dbReference type="Pfam" id="PF01610"/>
    </source>
</evidence>
<comment type="caution">
    <text evidence="2">The sequence shown here is derived from an EMBL/GenBank/DDBJ whole genome shotgun (WGS) entry which is preliminary data.</text>
</comment>
<accession>A0ABV3V5V9</accession>
<protein>
    <submittedName>
        <fullName evidence="2">Transposase</fullName>
    </submittedName>
</protein>
<name>A0ABV3V5V9_9MICC</name>
<sequence>MLAYFDTAGASNGPTKAINGVIETMRRVARGFRNFYNYRLRALLAAGGHRPWR</sequence>
<feature type="domain" description="Transposase IS204/IS1001/IS1096/IS1165 DDE" evidence="1">
    <location>
        <begin position="2"/>
        <end position="41"/>
    </location>
</feature>
<evidence type="ECO:0000313" key="3">
    <source>
        <dbReference type="Proteomes" id="UP001558481"/>
    </source>
</evidence>
<reference evidence="2 3" key="1">
    <citation type="journal article" date="2024" name="Fungal Genet. Biol.">
        <title>The porcine skin microbiome exhibits broad fungal antagonism.</title>
        <authorList>
            <person name="De La Cruz K.F."/>
            <person name="Townsend E.C."/>
            <person name="Alex Cheong J.Z."/>
            <person name="Salamzade R."/>
            <person name="Liu A."/>
            <person name="Sandstrom S."/>
            <person name="Davila E."/>
            <person name="Huang L."/>
            <person name="Xu K.H."/>
            <person name="Wu S.Y."/>
            <person name="Meudt J.J."/>
            <person name="Shanmuganayagam D."/>
            <person name="Gibson A.L.F."/>
            <person name="Kalan L.R."/>
        </authorList>
    </citation>
    <scope>NUCLEOTIDE SEQUENCE [LARGE SCALE GENOMIC DNA]</scope>
    <source>
        <strain evidence="2 3">LK2625</strain>
    </source>
</reference>
<feature type="non-terminal residue" evidence="2">
    <location>
        <position position="53"/>
    </location>
</feature>
<proteinExistence type="predicted"/>